<proteinExistence type="predicted"/>
<dbReference type="Pfam" id="PF11188">
    <property type="entry name" value="DUF2975"/>
    <property type="match status" value="1"/>
</dbReference>
<dbReference type="RefSeq" id="WP_111249674.1">
    <property type="nucleotide sequence ID" value="NZ_QKWH01000001.1"/>
</dbReference>
<keyword evidence="3" id="KW-1185">Reference proteome</keyword>
<feature type="transmembrane region" description="Helical" evidence="1">
    <location>
        <begin position="7"/>
        <end position="27"/>
    </location>
</feature>
<accession>A0A2W5WVW4</accession>
<evidence type="ECO:0000313" key="2">
    <source>
        <dbReference type="EMBL" id="PZR55310.1"/>
    </source>
</evidence>
<keyword evidence="1" id="KW-0472">Membrane</keyword>
<reference evidence="2 3" key="1">
    <citation type="submission" date="2018-06" db="EMBL/GenBank/DDBJ databases">
        <title>Whole genome sequencing of a novel hydrocarbon degrading bacterial strain, PW21 isolated from oil contaminated produced water sample.</title>
        <authorList>
            <person name="Nagkirti P."/>
            <person name="Shaikh A."/>
            <person name="Gowdaman V."/>
            <person name="Engineer A.E."/>
            <person name="Dagar S."/>
            <person name="Dhakephalkar P.K."/>
        </authorList>
    </citation>
    <scope>NUCLEOTIDE SEQUENCE [LARGE SCALE GENOMIC DNA]</scope>
    <source>
        <strain evidence="2 3">PW21</strain>
    </source>
</reference>
<dbReference type="EMBL" id="QKWH01000001">
    <property type="protein sequence ID" value="PZR55310.1"/>
    <property type="molecule type" value="Genomic_DNA"/>
</dbReference>
<organism evidence="2 3">
    <name type="scientific">Xylanimonas oleitrophica</name>
    <dbReference type="NCBI Taxonomy" id="2607479"/>
    <lineage>
        <taxon>Bacteria</taxon>
        <taxon>Bacillati</taxon>
        <taxon>Actinomycetota</taxon>
        <taxon>Actinomycetes</taxon>
        <taxon>Micrococcales</taxon>
        <taxon>Promicromonosporaceae</taxon>
        <taxon>Xylanimonas</taxon>
    </lineage>
</organism>
<dbReference type="InterPro" id="IPR021354">
    <property type="entry name" value="DUF2975"/>
</dbReference>
<comment type="caution">
    <text evidence="2">The sequence shown here is derived from an EMBL/GenBank/DDBJ whole genome shotgun (WGS) entry which is preliminary data.</text>
</comment>
<gene>
    <name evidence="2" type="ORF">DNL40_02760</name>
</gene>
<protein>
    <submittedName>
        <fullName evidence="2">DUF2975 domain-containing protein</fullName>
    </submittedName>
</protein>
<sequence>MGAVAVNFLKVLLVVAMGGVLLVQLVVLPEQAAWMASQAPELAHLRYPVLTIAALGLVPAQVVVVCLWRLLTMVRDDTVFSPAAFRWVDVVIASGIVAAVVAAGLNVGLVAAGAGQPGVMLMLGFATAVGAGVALLVYVLRLLLQRAVALDAETTALHAELDGVV</sequence>
<keyword evidence="1" id="KW-1133">Transmembrane helix</keyword>
<feature type="transmembrane region" description="Helical" evidence="1">
    <location>
        <begin position="119"/>
        <end position="140"/>
    </location>
</feature>
<evidence type="ECO:0000313" key="3">
    <source>
        <dbReference type="Proteomes" id="UP000248783"/>
    </source>
</evidence>
<feature type="transmembrane region" description="Helical" evidence="1">
    <location>
        <begin position="83"/>
        <end position="107"/>
    </location>
</feature>
<dbReference type="AlphaFoldDB" id="A0A2W5WVW4"/>
<feature type="transmembrane region" description="Helical" evidence="1">
    <location>
        <begin position="47"/>
        <end position="71"/>
    </location>
</feature>
<name>A0A2W5WVW4_9MICO</name>
<keyword evidence="1" id="KW-0812">Transmembrane</keyword>
<dbReference type="Proteomes" id="UP000248783">
    <property type="component" value="Unassembled WGS sequence"/>
</dbReference>
<evidence type="ECO:0000256" key="1">
    <source>
        <dbReference type="SAM" id="Phobius"/>
    </source>
</evidence>